<dbReference type="PANTHER" id="PTHR18034:SF3">
    <property type="entry name" value="PRE-MRNA-SPLICING FACTOR CWC22 HOMOLOG"/>
    <property type="match status" value="1"/>
</dbReference>
<dbReference type="Gene3D" id="1.25.40.180">
    <property type="match status" value="1"/>
</dbReference>
<accession>A0A3N4KAE3</accession>
<dbReference type="InterPro" id="IPR003890">
    <property type="entry name" value="MIF4G-like_typ-3"/>
</dbReference>
<feature type="compositionally biased region" description="Basic residues" evidence="9">
    <location>
        <begin position="668"/>
        <end position="684"/>
    </location>
</feature>
<evidence type="ECO:0000256" key="6">
    <source>
        <dbReference type="ARBA" id="ARBA00023242"/>
    </source>
</evidence>
<name>A0A3N4KAE3_9PEZI</name>
<evidence type="ECO:0000256" key="5">
    <source>
        <dbReference type="ARBA" id="ARBA00023187"/>
    </source>
</evidence>
<keyword evidence="5" id="KW-0508">mRNA splicing</keyword>
<feature type="compositionally biased region" description="Low complexity" evidence="9">
    <location>
        <begin position="790"/>
        <end position="811"/>
    </location>
</feature>
<keyword evidence="6" id="KW-0539">Nucleus</keyword>
<evidence type="ECO:0000256" key="4">
    <source>
        <dbReference type="ARBA" id="ARBA00022728"/>
    </source>
</evidence>
<dbReference type="GO" id="GO:0003723">
    <property type="term" value="F:RNA binding"/>
    <property type="evidence" value="ECO:0007669"/>
    <property type="project" value="InterPro"/>
</dbReference>
<evidence type="ECO:0000313" key="12">
    <source>
        <dbReference type="Proteomes" id="UP000277580"/>
    </source>
</evidence>
<dbReference type="AlphaFoldDB" id="A0A3N4KAE3"/>
<gene>
    <name evidence="11" type="ORF">P167DRAFT_513554</name>
</gene>
<keyword evidence="4" id="KW-0747">Spliceosome</keyword>
<feature type="compositionally biased region" description="Basic and acidic residues" evidence="9">
    <location>
        <begin position="850"/>
        <end position="896"/>
    </location>
</feature>
<feature type="region of interest" description="Disordered" evidence="9">
    <location>
        <begin position="623"/>
        <end position="919"/>
    </location>
</feature>
<protein>
    <recommendedName>
        <fullName evidence="7">Pre-mRNA-splicing factor CWC22</fullName>
    </recommendedName>
    <alternativeName>
        <fullName evidence="8">Pre-mRNA-splicing factor cwc22</fullName>
    </alternativeName>
</protein>
<dbReference type="InParanoid" id="A0A3N4KAE3"/>
<proteinExistence type="inferred from homology"/>
<feature type="compositionally biased region" description="Acidic residues" evidence="9">
    <location>
        <begin position="383"/>
        <end position="403"/>
    </location>
</feature>
<dbReference type="Pfam" id="PF02854">
    <property type="entry name" value="MIF4G"/>
    <property type="match status" value="1"/>
</dbReference>
<comment type="subcellular location">
    <subcellularLocation>
        <location evidence="1">Nucleus</location>
    </subcellularLocation>
</comment>
<comment type="similarity">
    <text evidence="2">Belongs to the CWC22 family.</text>
</comment>
<feature type="domain" description="MI" evidence="10">
    <location>
        <begin position="421"/>
        <end position="537"/>
    </location>
</feature>
<keyword evidence="12" id="KW-1185">Reference proteome</keyword>
<dbReference type="OrthoDB" id="3938623at2759"/>
<dbReference type="InterPro" id="IPR003891">
    <property type="entry name" value="Initiation_fac_eIF4g_MI"/>
</dbReference>
<dbReference type="GO" id="GO:0000398">
    <property type="term" value="P:mRNA splicing, via spliceosome"/>
    <property type="evidence" value="ECO:0007669"/>
    <property type="project" value="TreeGrafter"/>
</dbReference>
<evidence type="ECO:0000256" key="3">
    <source>
        <dbReference type="ARBA" id="ARBA00022664"/>
    </source>
</evidence>
<dbReference type="InterPro" id="IPR016024">
    <property type="entry name" value="ARM-type_fold"/>
</dbReference>
<dbReference type="FunFam" id="1.25.40.180:FF:000004">
    <property type="entry name" value="pre-mRNA-splicing factor CWC22 homolog"/>
    <property type="match status" value="1"/>
</dbReference>
<feature type="compositionally biased region" description="Low complexity" evidence="9">
    <location>
        <begin position="631"/>
        <end position="664"/>
    </location>
</feature>
<feature type="compositionally biased region" description="Low complexity" evidence="9">
    <location>
        <begin position="832"/>
        <end position="849"/>
    </location>
</feature>
<dbReference type="Proteomes" id="UP000277580">
    <property type="component" value="Unassembled WGS sequence"/>
</dbReference>
<dbReference type="Pfam" id="PF02847">
    <property type="entry name" value="MA3"/>
    <property type="match status" value="1"/>
</dbReference>
<evidence type="ECO:0000256" key="1">
    <source>
        <dbReference type="ARBA" id="ARBA00004123"/>
    </source>
</evidence>
<feature type="region of interest" description="Disordered" evidence="9">
    <location>
        <begin position="376"/>
        <end position="411"/>
    </location>
</feature>
<dbReference type="SUPFAM" id="SSF48371">
    <property type="entry name" value="ARM repeat"/>
    <property type="match status" value="1"/>
</dbReference>
<organism evidence="11 12">
    <name type="scientific">Morchella conica CCBAS932</name>
    <dbReference type="NCBI Taxonomy" id="1392247"/>
    <lineage>
        <taxon>Eukaryota</taxon>
        <taxon>Fungi</taxon>
        <taxon>Dikarya</taxon>
        <taxon>Ascomycota</taxon>
        <taxon>Pezizomycotina</taxon>
        <taxon>Pezizomycetes</taxon>
        <taxon>Pezizales</taxon>
        <taxon>Morchellaceae</taxon>
        <taxon>Morchella</taxon>
    </lineage>
</organism>
<feature type="compositionally biased region" description="Basic residues" evidence="9">
    <location>
        <begin position="713"/>
        <end position="723"/>
    </location>
</feature>
<dbReference type="EMBL" id="ML119182">
    <property type="protein sequence ID" value="RPB07477.1"/>
    <property type="molecule type" value="Genomic_DNA"/>
</dbReference>
<dbReference type="PANTHER" id="PTHR18034">
    <property type="entry name" value="CELL CYCLE CONTROL PROTEIN CWF22-RELATED"/>
    <property type="match status" value="1"/>
</dbReference>
<dbReference type="GO" id="GO:0071013">
    <property type="term" value="C:catalytic step 2 spliceosome"/>
    <property type="evidence" value="ECO:0007669"/>
    <property type="project" value="TreeGrafter"/>
</dbReference>
<sequence>MEDVVVQSVVRLPSPPPPQSANSKRKWSPSSTSPSPRRYRSPPRGPARGGPSLPDIDPQRAMERERQLAERMRQREAEKEKEPEKPKLDPKAEYEKLLSMRSGGTYIPPARLRALQAQITDKNSKEYQRMAWEALKKSINGLINKVNVSNIKHIVPELFGENLIRGRGLYCRSIMKAQAASLPFTAIYAAMTAIVNTKLPQVGELLLNRLVVQFRKAFKRNDKAVCLSSTTFIAHLCNQQVANEILAIEILMLLLDKPTDDSVEIAVGLMREVGAHLEQMSPPANNAVYEQFRTILHEASIDKRSQYMVEVLFQVRKDKYKDHPIIREELDLVEEEDQITHRTELDDEIDTADGLNVFKFDPDWEEHEELYRKTKAEILGEGSEGESDEEEDDDSSDEEDEEKQEDKKIEIQDQTNTNLVNLRRTIYLTIMSSVDFEECCHKLMKITLPPGLEKELCLMVIECCSQERTYSKFYGLIGERFAKLNRLWTELFEDCFRTYYDTIHRYETNRLRNIARFFGHQLSSDALGWHVLSVVHINEEETTSSSRIFVKILFQDLAECMGMKKLQERLKDPFLQNEYTGLFPKDNPRNTRFSINYFTSIGMGGVTEDMREHLKNNVEAQAAIAPPPPAGDVSDNSSVSSRSSYSSYSGSSRSRSRSRSGSYDSRSRSRSRGRASKGKGKARSYTRSLSGSDRSRSRSRSHSLSKSYDSYSHRSKSYSRSRSRSLSPYAKNIKRERSVSRGSGSSRSRSRSRSRSYTPAKKEAIESRGRRRSRSYSSSIDVRSRKPIVRGRSYSSASRSPSHSSRSPTPKRSVKSRKDSYSPPPRSRRRSPTPGDSRSRSRSPTPVRSPIRERDSGKWDRYDGRRGREDNYRRNGGRDRGHPRYGRDSDARRRTEGPAAETSEQGGRGAGRVRAADFL</sequence>
<evidence type="ECO:0000256" key="9">
    <source>
        <dbReference type="SAM" id="MobiDB-lite"/>
    </source>
</evidence>
<evidence type="ECO:0000313" key="11">
    <source>
        <dbReference type="EMBL" id="RPB07477.1"/>
    </source>
</evidence>
<feature type="compositionally biased region" description="Basic and acidic residues" evidence="9">
    <location>
        <begin position="57"/>
        <end position="93"/>
    </location>
</feature>
<reference evidence="11 12" key="1">
    <citation type="journal article" date="2018" name="Nat. Ecol. Evol.">
        <title>Pezizomycetes genomes reveal the molecular basis of ectomycorrhizal truffle lifestyle.</title>
        <authorList>
            <person name="Murat C."/>
            <person name="Payen T."/>
            <person name="Noel B."/>
            <person name="Kuo A."/>
            <person name="Morin E."/>
            <person name="Chen J."/>
            <person name="Kohler A."/>
            <person name="Krizsan K."/>
            <person name="Balestrini R."/>
            <person name="Da Silva C."/>
            <person name="Montanini B."/>
            <person name="Hainaut M."/>
            <person name="Levati E."/>
            <person name="Barry K.W."/>
            <person name="Belfiori B."/>
            <person name="Cichocki N."/>
            <person name="Clum A."/>
            <person name="Dockter R.B."/>
            <person name="Fauchery L."/>
            <person name="Guy J."/>
            <person name="Iotti M."/>
            <person name="Le Tacon F."/>
            <person name="Lindquist E.A."/>
            <person name="Lipzen A."/>
            <person name="Malagnac F."/>
            <person name="Mello A."/>
            <person name="Molinier V."/>
            <person name="Miyauchi S."/>
            <person name="Poulain J."/>
            <person name="Riccioni C."/>
            <person name="Rubini A."/>
            <person name="Sitrit Y."/>
            <person name="Splivallo R."/>
            <person name="Traeger S."/>
            <person name="Wang M."/>
            <person name="Zifcakova L."/>
            <person name="Wipf D."/>
            <person name="Zambonelli A."/>
            <person name="Paolocci F."/>
            <person name="Nowrousian M."/>
            <person name="Ottonello S."/>
            <person name="Baldrian P."/>
            <person name="Spatafora J.W."/>
            <person name="Henrissat B."/>
            <person name="Nagy L.G."/>
            <person name="Aury J.M."/>
            <person name="Wincker P."/>
            <person name="Grigoriev I.V."/>
            <person name="Bonfante P."/>
            <person name="Martin F.M."/>
        </authorList>
    </citation>
    <scope>NUCLEOTIDE SEQUENCE [LARGE SCALE GENOMIC DNA]</scope>
    <source>
        <strain evidence="11 12">CCBAS932</strain>
    </source>
</reference>
<evidence type="ECO:0000256" key="8">
    <source>
        <dbReference type="ARBA" id="ARBA00069506"/>
    </source>
</evidence>
<dbReference type="PROSITE" id="PS51366">
    <property type="entry name" value="MI"/>
    <property type="match status" value="1"/>
</dbReference>
<evidence type="ECO:0000256" key="2">
    <source>
        <dbReference type="ARBA" id="ARBA00006856"/>
    </source>
</evidence>
<dbReference type="FunCoup" id="A0A3N4KAE3">
    <property type="interactions" value="895"/>
</dbReference>
<feature type="region of interest" description="Disordered" evidence="9">
    <location>
        <begin position="1"/>
        <end position="93"/>
    </location>
</feature>
<dbReference type="SMART" id="SM00543">
    <property type="entry name" value="MIF4G"/>
    <property type="match status" value="1"/>
</dbReference>
<keyword evidence="3" id="KW-0507">mRNA processing</keyword>
<dbReference type="InterPro" id="IPR050781">
    <property type="entry name" value="CWC22_splicing_factor"/>
</dbReference>
<evidence type="ECO:0000256" key="7">
    <source>
        <dbReference type="ARBA" id="ARBA00040804"/>
    </source>
</evidence>
<dbReference type="SMART" id="SM00544">
    <property type="entry name" value="MA3"/>
    <property type="match status" value="1"/>
</dbReference>
<dbReference type="STRING" id="1392247.A0A3N4KAE3"/>
<evidence type="ECO:0000259" key="10">
    <source>
        <dbReference type="PROSITE" id="PS51366"/>
    </source>
</evidence>